<dbReference type="RefSeq" id="WP_109088514.1">
    <property type="nucleotide sequence ID" value="NZ_QEXO01000001.1"/>
</dbReference>
<protein>
    <submittedName>
        <fullName evidence="3">TIGR03761 family integrating conjugative element protein</fullName>
    </submittedName>
</protein>
<name>A0A2U2BPZ4_ALCFA</name>
<accession>A0A2U2BPZ4</accession>
<proteinExistence type="predicted"/>
<dbReference type="InterPro" id="IPR014996">
    <property type="entry name" value="AcaB"/>
</dbReference>
<evidence type="ECO:0000256" key="1">
    <source>
        <dbReference type="SAM" id="Coils"/>
    </source>
</evidence>
<reference evidence="3 4" key="1">
    <citation type="submission" date="2018-05" db="EMBL/GenBank/DDBJ databases">
        <title>Genome Sequence of an Efficient Indole-Degrading Bacterium, Alcaligenes sp.YBY.</title>
        <authorList>
            <person name="Yang B."/>
        </authorList>
    </citation>
    <scope>NUCLEOTIDE SEQUENCE [LARGE SCALE GENOMIC DNA]</scope>
    <source>
        <strain evidence="3 4">YBY</strain>
    </source>
</reference>
<sequence length="372" mass="42410">MPTSTDKQPRVKSSDKPAAIPAPKSFIGFSTEENSPFADGYSITGEEALLAAYMAGPMHEDDPLYERYIELEDRKDQLARMQAKFHTRKGSDPDVKPAEFFAMDDLGSLVDSEDDLMTLHTKEAFRLFMGRVREPGSDVAPIVGGRRVASSLRSLWLLTGNDNPYADWSLLRHEQSMEEVNERLQEEIKAAEALLSSQQQRGLSYSVLKSAQPQCLQLGFRSPYGYSISRLIVDYDYFIRLQKTLGRKTLLSDQQMRRSITEMTRFIRRVFNEVARFSRWLMQPDINALSRLDFITEHASEEGKQRVEFVREVFGMVPADVFTAKLQPRHSRRRYTLTEKERSMLQSVGVQLAEAEAQREASEFQDAGSGLV</sequence>
<reference evidence="3 4" key="2">
    <citation type="submission" date="2018-05" db="EMBL/GenBank/DDBJ databases">
        <authorList>
            <person name="Lanie J.A."/>
            <person name="Ng W.-L."/>
            <person name="Kazmierczak K.M."/>
            <person name="Andrzejewski T.M."/>
            <person name="Davidsen T.M."/>
            <person name="Wayne K.J."/>
            <person name="Tettelin H."/>
            <person name="Glass J.I."/>
            <person name="Rusch D."/>
            <person name="Podicherti R."/>
            <person name="Tsui H.-C.T."/>
            <person name="Winkler M.E."/>
        </authorList>
    </citation>
    <scope>NUCLEOTIDE SEQUENCE [LARGE SCALE GENOMIC DNA]</scope>
    <source>
        <strain evidence="3 4">YBY</strain>
    </source>
</reference>
<keyword evidence="1" id="KW-0175">Coiled coil</keyword>
<evidence type="ECO:0000313" key="3">
    <source>
        <dbReference type="EMBL" id="PWE16066.1"/>
    </source>
</evidence>
<evidence type="ECO:0000313" key="4">
    <source>
        <dbReference type="Proteomes" id="UP000245216"/>
    </source>
</evidence>
<gene>
    <name evidence="3" type="ORF">DF183_04885</name>
</gene>
<organism evidence="3 4">
    <name type="scientific">Alcaligenes faecalis</name>
    <dbReference type="NCBI Taxonomy" id="511"/>
    <lineage>
        <taxon>Bacteria</taxon>
        <taxon>Pseudomonadati</taxon>
        <taxon>Pseudomonadota</taxon>
        <taxon>Betaproteobacteria</taxon>
        <taxon>Burkholderiales</taxon>
        <taxon>Alcaligenaceae</taxon>
        <taxon>Alcaligenes</taxon>
    </lineage>
</organism>
<evidence type="ECO:0000256" key="2">
    <source>
        <dbReference type="SAM" id="MobiDB-lite"/>
    </source>
</evidence>
<dbReference type="STRING" id="511.UZ73_00185"/>
<dbReference type="Proteomes" id="UP000245216">
    <property type="component" value="Unassembled WGS sequence"/>
</dbReference>
<dbReference type="EMBL" id="QEXO01000001">
    <property type="protein sequence ID" value="PWE16066.1"/>
    <property type="molecule type" value="Genomic_DNA"/>
</dbReference>
<comment type="caution">
    <text evidence="3">The sequence shown here is derived from an EMBL/GenBank/DDBJ whole genome shotgun (WGS) entry which is preliminary data.</text>
</comment>
<dbReference type="Pfam" id="PF08900">
    <property type="entry name" value="AcaB"/>
    <property type="match status" value="1"/>
</dbReference>
<feature type="region of interest" description="Disordered" evidence="2">
    <location>
        <begin position="1"/>
        <end position="27"/>
    </location>
</feature>
<feature type="coiled-coil region" evidence="1">
    <location>
        <begin position="170"/>
        <end position="201"/>
    </location>
</feature>
<dbReference type="AlphaFoldDB" id="A0A2U2BPZ4"/>
<dbReference type="NCBIfam" id="TIGR03761">
    <property type="entry name" value="ICE_PFL4669"/>
    <property type="match status" value="1"/>
</dbReference>